<evidence type="ECO:0000256" key="5">
    <source>
        <dbReference type="RuleBase" id="RU369028"/>
    </source>
</evidence>
<keyword evidence="5" id="KW-0963">Cytoplasm</keyword>
<evidence type="ECO:0000313" key="10">
    <source>
        <dbReference type="Proteomes" id="UP000095023"/>
    </source>
</evidence>
<dbReference type="Gene3D" id="1.20.1270.60">
    <property type="entry name" value="Arfaptin homology (AH) domain/BAR domain"/>
    <property type="match status" value="1"/>
</dbReference>
<keyword evidence="5" id="KW-0040">ANK repeat</keyword>
<dbReference type="InterPro" id="IPR001849">
    <property type="entry name" value="PH_domain"/>
</dbReference>
<keyword evidence="10" id="KW-1185">Reference proteome</keyword>
<dbReference type="GO" id="GO:0005096">
    <property type="term" value="F:GTPase activator activity"/>
    <property type="evidence" value="ECO:0007669"/>
    <property type="project" value="UniProtKB-KW"/>
</dbReference>
<comment type="function">
    <text evidence="5">GTPase-activating protein for the ADP ribosylation factor family.</text>
</comment>
<keyword evidence="2 4" id="KW-0863">Zinc-finger</keyword>
<evidence type="ECO:0000259" key="7">
    <source>
        <dbReference type="PROSITE" id="PS50003"/>
    </source>
</evidence>
<dbReference type="PROSITE" id="PS50115">
    <property type="entry name" value="ARFGAP"/>
    <property type="match status" value="1"/>
</dbReference>
<evidence type="ECO:0000256" key="2">
    <source>
        <dbReference type="ARBA" id="ARBA00022771"/>
    </source>
</evidence>
<dbReference type="GO" id="GO:0008270">
    <property type="term" value="F:zinc ion binding"/>
    <property type="evidence" value="ECO:0007669"/>
    <property type="project" value="UniProtKB-KW"/>
</dbReference>
<accession>A0A1E4TIQ1</accession>
<dbReference type="SMART" id="SM00233">
    <property type="entry name" value="PH"/>
    <property type="match status" value="1"/>
</dbReference>
<dbReference type="PRINTS" id="PR00405">
    <property type="entry name" value="REVINTRACTNG"/>
</dbReference>
<keyword evidence="3 5" id="KW-0862">Zinc</keyword>
<dbReference type="SUPFAM" id="SSF57863">
    <property type="entry name" value="ArfGap/RecO-like zinc finger"/>
    <property type="match status" value="1"/>
</dbReference>
<dbReference type="Pfam" id="PF16746">
    <property type="entry name" value="BAR_3"/>
    <property type="match status" value="1"/>
</dbReference>
<dbReference type="Pfam" id="PF00169">
    <property type="entry name" value="PH"/>
    <property type="match status" value="1"/>
</dbReference>
<dbReference type="AlphaFoldDB" id="A0A1E4TIQ1"/>
<comment type="subcellular location">
    <subcellularLocation>
        <location evidence="5">Cytoplasm</location>
    </subcellularLocation>
</comment>
<evidence type="ECO:0000256" key="4">
    <source>
        <dbReference type="PROSITE-ProRule" id="PRU00288"/>
    </source>
</evidence>
<feature type="compositionally biased region" description="Basic and acidic residues" evidence="6">
    <location>
        <begin position="519"/>
        <end position="531"/>
    </location>
</feature>
<dbReference type="PANTHER" id="PTHR23180:SF160">
    <property type="entry name" value="ADP-RIBOSYLATION FACTOR GTPASE-ACTIVATING PROTEIN EFFECTOR PROTEIN 1"/>
    <property type="match status" value="1"/>
</dbReference>
<proteinExistence type="predicted"/>
<dbReference type="InterPro" id="IPR004148">
    <property type="entry name" value="BAR_dom"/>
</dbReference>
<dbReference type="GO" id="GO:0006891">
    <property type="term" value="P:intra-Golgi vesicle-mediated transport"/>
    <property type="evidence" value="ECO:0007669"/>
    <property type="project" value="TreeGrafter"/>
</dbReference>
<organism evidence="9 10">
    <name type="scientific">Tortispora caseinolytica NRRL Y-17796</name>
    <dbReference type="NCBI Taxonomy" id="767744"/>
    <lineage>
        <taxon>Eukaryota</taxon>
        <taxon>Fungi</taxon>
        <taxon>Dikarya</taxon>
        <taxon>Ascomycota</taxon>
        <taxon>Saccharomycotina</taxon>
        <taxon>Trigonopsidomycetes</taxon>
        <taxon>Trigonopsidales</taxon>
        <taxon>Trigonopsidaceae</taxon>
        <taxon>Tortispora</taxon>
    </lineage>
</organism>
<evidence type="ECO:0000256" key="3">
    <source>
        <dbReference type="ARBA" id="ARBA00022833"/>
    </source>
</evidence>
<dbReference type="Gene3D" id="1.10.220.150">
    <property type="entry name" value="Arf GTPase activating protein"/>
    <property type="match status" value="1"/>
</dbReference>
<dbReference type="InterPro" id="IPR037278">
    <property type="entry name" value="ARFGAP/RecO"/>
</dbReference>
<sequence>MGAVSSSLNDPAAVYMANEPRLRLDLINVISGTDTILSIETNDSSPATMVTAKREAKYGLVEFVQDVDAHGVAPLLLKVYKGGPLKMQFHFTISQIDGADTSLSGLTFIHASSVKDIDNIVNRDFRQNPNMHTYPNARLLGDYSTNGQPSFKFIWEWTWTPYTTINTRYHGWRNSICFADYNKETHSLCPLVQFSFWIQDLPKTLASPLLDQTASMSAVSPSPIPSNSTHTEDPFSPSSLSSMNGLRICPSESSHSDSTEILVTPSSINIPVLEAGASPQASPSIGLVMPPRPEDLNHPEDGPVFRATMAELEKRTAAQRAKIKRLLKSAQSAYESQIASNEQYEQFLNCLKSLSEAENSPFRNTYEFYFERVGRIILNFQSTSCKDLLTFVIEPVKHLYDVDIKSAEFRKKEFDEESREYYNWTSRYLSKQELAGKKKHDIDTKYQDKKKTFELHRFDYYSFMQDLHGGRKENEIVYQLCQYGEAQARSYLDAANNIQILKPELDTLLQSAGETNKEWIKQRSGREEQRRALQKQSSVREKKSITGSAGPKSPAPREVTNISSPGSPFSSKPDPDLDIESRNARKEGLLWALNRPVTIGEGINLNISGWHKYWVTVSGGRLSEYTNWKQNPEMHNEPINLQVAQVREARSKERRFCFEVVTPSYKRIYQATSEDDMASWISAISNAILSSLDGTGSTVGQEGSSTPTHTKHVSNNIQNVLSRGLSSVNRRNTVSENIRNLAKPIVPGKRSNLPSLKVETDQLNILSIIKGISESNCKCADCDSPDPSWISINLMITLCIDCGGVHRSLGTHISKVRSLTLDTVSFTPDFIEAMKMYNNKLSNNIWEALLPPGLKPQPNADKSEKSAFIMAKYNERKFLE</sequence>
<protein>
    <recommendedName>
        <fullName evidence="5">ADP-ribosylation factor GTPase-activating protein</fullName>
    </recommendedName>
</protein>
<dbReference type="Pfam" id="PF01412">
    <property type="entry name" value="ArfGap"/>
    <property type="match status" value="1"/>
</dbReference>
<dbReference type="SUPFAM" id="SSF103657">
    <property type="entry name" value="BAR/IMD domain-like"/>
    <property type="match status" value="1"/>
</dbReference>
<dbReference type="GO" id="GO:0005768">
    <property type="term" value="C:endosome"/>
    <property type="evidence" value="ECO:0007669"/>
    <property type="project" value="TreeGrafter"/>
</dbReference>
<dbReference type="InterPro" id="IPR038508">
    <property type="entry name" value="ArfGAP_dom_sf"/>
</dbReference>
<gene>
    <name evidence="9" type="ORF">CANCADRAFT_16356</name>
</gene>
<dbReference type="InterPro" id="IPR011993">
    <property type="entry name" value="PH-like_dom_sf"/>
</dbReference>
<evidence type="ECO:0000256" key="6">
    <source>
        <dbReference type="SAM" id="MobiDB-lite"/>
    </source>
</evidence>
<feature type="region of interest" description="Disordered" evidence="6">
    <location>
        <begin position="519"/>
        <end position="579"/>
    </location>
</feature>
<keyword evidence="5" id="KW-0343">GTPase activation</keyword>
<dbReference type="Proteomes" id="UP000095023">
    <property type="component" value="Unassembled WGS sequence"/>
</dbReference>
<feature type="domain" description="Arf-GAP" evidence="8">
    <location>
        <begin position="763"/>
        <end position="880"/>
    </location>
</feature>
<evidence type="ECO:0000313" key="9">
    <source>
        <dbReference type="EMBL" id="ODV91640.1"/>
    </source>
</evidence>
<dbReference type="Gene3D" id="2.30.29.30">
    <property type="entry name" value="Pleckstrin-homology domain (PH domain)/Phosphotyrosine-binding domain (PTB)"/>
    <property type="match status" value="1"/>
</dbReference>
<dbReference type="InterPro" id="IPR027267">
    <property type="entry name" value="AH/BAR_dom_sf"/>
</dbReference>
<keyword evidence="1 5" id="KW-0479">Metal-binding</keyword>
<feature type="region of interest" description="Disordered" evidence="6">
    <location>
        <begin position="216"/>
        <end position="253"/>
    </location>
</feature>
<dbReference type="GO" id="GO:0005802">
    <property type="term" value="C:trans-Golgi network"/>
    <property type="evidence" value="ECO:0007669"/>
    <property type="project" value="TreeGrafter"/>
</dbReference>
<keyword evidence="5" id="KW-0677">Repeat</keyword>
<dbReference type="InterPro" id="IPR001164">
    <property type="entry name" value="ArfGAP_dom"/>
</dbReference>
<dbReference type="SUPFAM" id="SSF50729">
    <property type="entry name" value="PH domain-like"/>
    <property type="match status" value="1"/>
</dbReference>
<name>A0A1E4TIQ1_9ASCO</name>
<reference evidence="10" key="1">
    <citation type="submission" date="2016-02" db="EMBL/GenBank/DDBJ databases">
        <title>Comparative genomics of biotechnologically important yeasts.</title>
        <authorList>
            <consortium name="DOE Joint Genome Institute"/>
            <person name="Riley R."/>
            <person name="Haridas S."/>
            <person name="Wolfe K.H."/>
            <person name="Lopes M.R."/>
            <person name="Hittinger C.T."/>
            <person name="Goker M."/>
            <person name="Salamov A."/>
            <person name="Wisecaver J."/>
            <person name="Long T.M."/>
            <person name="Aerts A.L."/>
            <person name="Barry K."/>
            <person name="Choi C."/>
            <person name="Clum A."/>
            <person name="Coughlan A.Y."/>
            <person name="Deshpande S."/>
            <person name="Douglass A.P."/>
            <person name="Hanson S.J."/>
            <person name="Klenk H.-P."/>
            <person name="Labutti K."/>
            <person name="Lapidus A."/>
            <person name="Lindquist E."/>
            <person name="Lipzen A."/>
            <person name="Meier-Kolthoff J.P."/>
            <person name="Ohm R.A."/>
            <person name="Otillar R.P."/>
            <person name="Pangilinan J."/>
            <person name="Peng Y."/>
            <person name="Rokas A."/>
            <person name="Rosa C.A."/>
            <person name="Scheuner C."/>
            <person name="Sibirny A.A."/>
            <person name="Slot J.C."/>
            <person name="Stielow J.B."/>
            <person name="Sun H."/>
            <person name="Kurtzman C.P."/>
            <person name="Blackwell M."/>
            <person name="Jeffries T.W."/>
            <person name="Grigoriev I.V."/>
        </authorList>
    </citation>
    <scope>NUCLEOTIDE SEQUENCE [LARGE SCALE GENOMIC DNA]</scope>
    <source>
        <strain evidence="10">NRRL Y-17796</strain>
    </source>
</reference>
<feature type="non-terminal residue" evidence="9">
    <location>
        <position position="880"/>
    </location>
</feature>
<dbReference type="EMBL" id="KV453841">
    <property type="protein sequence ID" value="ODV91640.1"/>
    <property type="molecule type" value="Genomic_DNA"/>
</dbReference>
<dbReference type="FunFam" id="2.30.29.30:FF:000252">
    <property type="entry name" value="ARF GTPase activator (Csx2)"/>
    <property type="match status" value="1"/>
</dbReference>
<evidence type="ECO:0000256" key="1">
    <source>
        <dbReference type="ARBA" id="ARBA00022723"/>
    </source>
</evidence>
<feature type="compositionally biased region" description="Polar residues" evidence="6">
    <location>
        <begin position="216"/>
        <end position="229"/>
    </location>
</feature>
<dbReference type="PANTHER" id="PTHR23180">
    <property type="entry name" value="CENTAURIN/ARF"/>
    <property type="match status" value="1"/>
</dbReference>
<dbReference type="SMART" id="SM00105">
    <property type="entry name" value="ArfGap"/>
    <property type="match status" value="1"/>
</dbReference>
<evidence type="ECO:0000259" key="8">
    <source>
        <dbReference type="PROSITE" id="PS50115"/>
    </source>
</evidence>
<dbReference type="PROSITE" id="PS50003">
    <property type="entry name" value="PH_DOMAIN"/>
    <property type="match status" value="1"/>
</dbReference>
<feature type="domain" description="PH" evidence="7">
    <location>
        <begin position="583"/>
        <end position="689"/>
    </location>
</feature>
<dbReference type="CDD" id="cd08204">
    <property type="entry name" value="ArfGap"/>
    <property type="match status" value="1"/>
</dbReference>
<dbReference type="OrthoDB" id="10266696at2759"/>
<dbReference type="InterPro" id="IPR045258">
    <property type="entry name" value="ACAP1/2/3-like"/>
</dbReference>
<feature type="compositionally biased region" description="Polar residues" evidence="6">
    <location>
        <begin position="560"/>
        <end position="570"/>
    </location>
</feature>